<name>A0AAV1CEY4_OLDCO</name>
<evidence type="ECO:0000256" key="5">
    <source>
        <dbReference type="ARBA" id="ARBA00022543"/>
    </source>
</evidence>
<keyword evidence="11" id="KW-0157">Chromophore</keyword>
<proteinExistence type="inferred from homology"/>
<evidence type="ECO:0000256" key="7">
    <source>
        <dbReference type="ARBA" id="ARBA00022679"/>
    </source>
</evidence>
<dbReference type="GO" id="GO:0016020">
    <property type="term" value="C:membrane"/>
    <property type="evidence" value="ECO:0007669"/>
    <property type="project" value="UniProtKB-SubCell"/>
</dbReference>
<feature type="region of interest" description="Disordered" evidence="17">
    <location>
        <begin position="359"/>
        <end position="397"/>
    </location>
</feature>
<reference evidence="19" key="1">
    <citation type="submission" date="2023-03" db="EMBL/GenBank/DDBJ databases">
        <authorList>
            <person name="Julca I."/>
        </authorList>
    </citation>
    <scope>NUCLEOTIDE SEQUENCE</scope>
</reference>
<evidence type="ECO:0000256" key="14">
    <source>
        <dbReference type="ARBA" id="ARBA00047899"/>
    </source>
</evidence>
<dbReference type="GO" id="GO:0009881">
    <property type="term" value="F:photoreceptor activity"/>
    <property type="evidence" value="ECO:0007669"/>
    <property type="project" value="UniProtKB-KW"/>
</dbReference>
<keyword evidence="7" id="KW-0808">Transferase</keyword>
<dbReference type="PRINTS" id="PR00109">
    <property type="entry name" value="TYRKINASE"/>
</dbReference>
<dbReference type="FunFam" id="1.10.510.10:FF:000476">
    <property type="entry name" value="PAS domain-containing protein tyrosine kinase family protein"/>
    <property type="match status" value="1"/>
</dbReference>
<dbReference type="SUPFAM" id="SSF55785">
    <property type="entry name" value="PYP-like sensor domain (PAS domain)"/>
    <property type="match status" value="1"/>
</dbReference>
<dbReference type="InterPro" id="IPR017441">
    <property type="entry name" value="Protein_kinase_ATP_BS"/>
</dbReference>
<dbReference type="Gene3D" id="3.30.450.20">
    <property type="entry name" value="PAS domain"/>
    <property type="match status" value="1"/>
</dbReference>
<dbReference type="InterPro" id="IPR000014">
    <property type="entry name" value="PAS"/>
</dbReference>
<dbReference type="GO" id="GO:0004674">
    <property type="term" value="F:protein serine/threonine kinase activity"/>
    <property type="evidence" value="ECO:0007669"/>
    <property type="project" value="UniProtKB-KW"/>
</dbReference>
<dbReference type="SUPFAM" id="SSF56112">
    <property type="entry name" value="Protein kinase-like (PK-like)"/>
    <property type="match status" value="1"/>
</dbReference>
<feature type="region of interest" description="Disordered" evidence="17">
    <location>
        <begin position="59"/>
        <end position="95"/>
    </location>
</feature>
<feature type="binding site" evidence="16">
    <location>
        <position position="492"/>
    </location>
    <ligand>
        <name>ATP</name>
        <dbReference type="ChEBI" id="CHEBI:30616"/>
    </ligand>
</feature>
<feature type="region of interest" description="Disordered" evidence="17">
    <location>
        <begin position="418"/>
        <end position="452"/>
    </location>
</feature>
<keyword evidence="6" id="KW-0716">Sensory transduction</keyword>
<keyword evidence="20" id="KW-1185">Reference proteome</keyword>
<dbReference type="PANTHER" id="PTHR44329:SF47">
    <property type="entry name" value="SERINE_THREONINE-PROTEIN KINASE ROCO5-RELATED"/>
    <property type="match status" value="1"/>
</dbReference>
<dbReference type="GO" id="GO:0005524">
    <property type="term" value="F:ATP binding"/>
    <property type="evidence" value="ECO:0007669"/>
    <property type="project" value="UniProtKB-UniRule"/>
</dbReference>
<evidence type="ECO:0000256" key="1">
    <source>
        <dbReference type="ARBA" id="ARBA00004370"/>
    </source>
</evidence>
<feature type="compositionally biased region" description="Basic and acidic residues" evidence="17">
    <location>
        <begin position="418"/>
        <end position="427"/>
    </location>
</feature>
<dbReference type="Gene3D" id="3.30.200.20">
    <property type="entry name" value="Phosphorylase Kinase, domain 1"/>
    <property type="match status" value="1"/>
</dbReference>
<dbReference type="Pfam" id="PF13426">
    <property type="entry name" value="PAS_9"/>
    <property type="match status" value="1"/>
</dbReference>
<evidence type="ECO:0000256" key="15">
    <source>
        <dbReference type="ARBA" id="ARBA00048679"/>
    </source>
</evidence>
<protein>
    <recommendedName>
        <fullName evidence="3">non-specific serine/threonine protein kinase</fullName>
        <ecNumber evidence="3">2.7.11.1</ecNumber>
    </recommendedName>
</protein>
<dbReference type="EMBL" id="OX459119">
    <property type="protein sequence ID" value="CAI9093955.1"/>
    <property type="molecule type" value="Genomic_DNA"/>
</dbReference>
<dbReference type="CDD" id="cd00130">
    <property type="entry name" value="PAS"/>
    <property type="match status" value="1"/>
</dbReference>
<keyword evidence="5" id="KW-0600">Photoreceptor protein</keyword>
<evidence type="ECO:0000256" key="10">
    <source>
        <dbReference type="ARBA" id="ARBA00022840"/>
    </source>
</evidence>
<comment type="catalytic activity">
    <reaction evidence="15">
        <text>L-seryl-[protein] + ATP = O-phospho-L-seryl-[protein] + ADP + H(+)</text>
        <dbReference type="Rhea" id="RHEA:17989"/>
        <dbReference type="Rhea" id="RHEA-COMP:9863"/>
        <dbReference type="Rhea" id="RHEA-COMP:11604"/>
        <dbReference type="ChEBI" id="CHEBI:15378"/>
        <dbReference type="ChEBI" id="CHEBI:29999"/>
        <dbReference type="ChEBI" id="CHEBI:30616"/>
        <dbReference type="ChEBI" id="CHEBI:83421"/>
        <dbReference type="ChEBI" id="CHEBI:456216"/>
        <dbReference type="EC" id="2.7.11.1"/>
    </reaction>
</comment>
<keyword evidence="9" id="KW-0418">Kinase</keyword>
<dbReference type="InterPro" id="IPR000719">
    <property type="entry name" value="Prot_kinase_dom"/>
</dbReference>
<dbReference type="PROSITE" id="PS00107">
    <property type="entry name" value="PROTEIN_KINASE_ATP"/>
    <property type="match status" value="1"/>
</dbReference>
<evidence type="ECO:0000256" key="9">
    <source>
        <dbReference type="ARBA" id="ARBA00022777"/>
    </source>
</evidence>
<comment type="subcellular location">
    <subcellularLocation>
        <location evidence="1">Membrane</location>
    </subcellularLocation>
</comment>
<dbReference type="EC" id="2.7.11.1" evidence="3"/>
<comment type="catalytic activity">
    <reaction evidence="14">
        <text>L-threonyl-[protein] + ATP = O-phospho-L-threonyl-[protein] + ADP + H(+)</text>
        <dbReference type="Rhea" id="RHEA:46608"/>
        <dbReference type="Rhea" id="RHEA-COMP:11060"/>
        <dbReference type="Rhea" id="RHEA-COMP:11605"/>
        <dbReference type="ChEBI" id="CHEBI:15378"/>
        <dbReference type="ChEBI" id="CHEBI:30013"/>
        <dbReference type="ChEBI" id="CHEBI:30616"/>
        <dbReference type="ChEBI" id="CHEBI:61977"/>
        <dbReference type="ChEBI" id="CHEBI:456216"/>
        <dbReference type="EC" id="2.7.11.1"/>
    </reaction>
</comment>
<evidence type="ECO:0000259" key="18">
    <source>
        <dbReference type="SMART" id="SM00220"/>
    </source>
</evidence>
<sequence length="743" mass="83042">MSLTTPPPPPSATVAGGGDSHLGSYGVLLHRLYSLEASHEKLKEQFDVLVQVNDRLISNDDDDDEVKESSLEVGPAVPGERRRRGAADGGGSGGSAADDYSNWAYIPGTFSGTLHQRVLQYMGHAVHISRPDSGEIILWNRSAEKLYGYKDYEALGQDESLIVDERYYEFAGKVMERLSFMRFWSGQFPYKKRSGEIFIALVTKTPLYEHGERVGIITVSSSAAVFNDIGPENARLGQDPTERKSRGMNFRKLQWQPPPLIASSVSNLASKVLSRKGEDNEQDGPKIEEIKEQNEMDGSPDVKPERPPRAPATKSRFINAFSSAKNTLAGERPENEESSSNENSPPLKFAQKVFAKLGSFSKGKSGNSTQDGPHDASFSKQTPVEPSSPEAKPRTNLYNHTSHSQYHAGALGIDERPHRVKESEPLQKSDSVSPGERSNGFSSLSSKADKESKMNAHHEINWEDLQLCEEVGQGSFAVVYHGIWNGSDVAVKVYHGTEYNEETLLGYSQELDIMRRLRHPNVLLFMGAVCSNERLALVTEFLPRGSLYKAMHRSNQHLDTKRRLKMALDVARGMNYLHRRNPPIVHRDLKSSNLLVDKSWTVKVGDFGLSKLKEATFLTAKSGRGTPQWMAPEVLRNEHSTEKSDIYSFGVILWELMTESIPWKDLNSLQVVGVVGFMDRRLDIPEKVDPKISSIIQDCWQSKAENRPSFEDIIQRMTELIKMLPDQGMPRGSQRLRSPEFGL</sequence>
<dbReference type="Gene3D" id="1.10.510.10">
    <property type="entry name" value="Transferase(Phosphotransferase) domain 1"/>
    <property type="match status" value="1"/>
</dbReference>
<feature type="region of interest" description="Disordered" evidence="17">
    <location>
        <begin position="273"/>
        <end position="346"/>
    </location>
</feature>
<dbReference type="Proteomes" id="UP001161247">
    <property type="component" value="Chromosome 2"/>
</dbReference>
<keyword evidence="12" id="KW-0472">Membrane</keyword>
<evidence type="ECO:0000256" key="13">
    <source>
        <dbReference type="ARBA" id="ARBA00023170"/>
    </source>
</evidence>
<dbReference type="NCBIfam" id="TIGR00229">
    <property type="entry name" value="sensory_box"/>
    <property type="match status" value="1"/>
</dbReference>
<dbReference type="InterPro" id="IPR008271">
    <property type="entry name" value="Ser/Thr_kinase_AS"/>
</dbReference>
<dbReference type="InterPro" id="IPR035965">
    <property type="entry name" value="PAS-like_dom_sf"/>
</dbReference>
<organism evidence="19 20">
    <name type="scientific">Oldenlandia corymbosa var. corymbosa</name>
    <dbReference type="NCBI Taxonomy" id="529605"/>
    <lineage>
        <taxon>Eukaryota</taxon>
        <taxon>Viridiplantae</taxon>
        <taxon>Streptophyta</taxon>
        <taxon>Embryophyta</taxon>
        <taxon>Tracheophyta</taxon>
        <taxon>Spermatophyta</taxon>
        <taxon>Magnoliopsida</taxon>
        <taxon>eudicotyledons</taxon>
        <taxon>Gunneridae</taxon>
        <taxon>Pentapetalae</taxon>
        <taxon>asterids</taxon>
        <taxon>lamiids</taxon>
        <taxon>Gentianales</taxon>
        <taxon>Rubiaceae</taxon>
        <taxon>Rubioideae</taxon>
        <taxon>Spermacoceae</taxon>
        <taxon>Hedyotis-Oldenlandia complex</taxon>
        <taxon>Oldenlandia</taxon>
    </lineage>
</organism>
<keyword evidence="4" id="KW-0723">Serine/threonine-protein kinase</keyword>
<keyword evidence="13" id="KW-0675">Receptor</keyword>
<keyword evidence="8 16" id="KW-0547">Nucleotide-binding</keyword>
<comment type="similarity">
    <text evidence="2">Belongs to the protein kinase superfamily. TKL Ser/Thr protein kinase family. RAF subfamily.</text>
</comment>
<feature type="compositionally biased region" description="Basic and acidic residues" evidence="17">
    <location>
        <begin position="275"/>
        <end position="308"/>
    </location>
</feature>
<evidence type="ECO:0000256" key="4">
    <source>
        <dbReference type="ARBA" id="ARBA00022527"/>
    </source>
</evidence>
<dbReference type="FunFam" id="3.30.200.20:FF:000060">
    <property type="entry name" value="Serine/threonine-protein kinase isoform 1"/>
    <property type="match status" value="1"/>
</dbReference>
<dbReference type="PANTHER" id="PTHR44329">
    <property type="entry name" value="SERINE/THREONINE-PROTEIN KINASE TNNI3K-RELATED"/>
    <property type="match status" value="1"/>
</dbReference>
<evidence type="ECO:0000256" key="6">
    <source>
        <dbReference type="ARBA" id="ARBA00022606"/>
    </source>
</evidence>
<dbReference type="AlphaFoldDB" id="A0AAV1CEY4"/>
<evidence type="ECO:0000256" key="17">
    <source>
        <dbReference type="SAM" id="MobiDB-lite"/>
    </source>
</evidence>
<feature type="compositionally biased region" description="Polar residues" evidence="17">
    <location>
        <begin position="362"/>
        <end position="371"/>
    </location>
</feature>
<keyword evidence="10 16" id="KW-0067">ATP-binding</keyword>
<dbReference type="InterPro" id="IPR051681">
    <property type="entry name" value="Ser/Thr_Kinases-Pseudokinases"/>
</dbReference>
<evidence type="ECO:0000256" key="11">
    <source>
        <dbReference type="ARBA" id="ARBA00022991"/>
    </source>
</evidence>
<dbReference type="PROSITE" id="PS00108">
    <property type="entry name" value="PROTEIN_KINASE_ST"/>
    <property type="match status" value="1"/>
</dbReference>
<evidence type="ECO:0000313" key="19">
    <source>
        <dbReference type="EMBL" id="CAI9093955.1"/>
    </source>
</evidence>
<accession>A0AAV1CEY4</accession>
<gene>
    <name evidence="19" type="ORF">OLC1_LOCUS5242</name>
</gene>
<evidence type="ECO:0000256" key="12">
    <source>
        <dbReference type="ARBA" id="ARBA00023136"/>
    </source>
</evidence>
<dbReference type="Pfam" id="PF07714">
    <property type="entry name" value="PK_Tyr_Ser-Thr"/>
    <property type="match status" value="1"/>
</dbReference>
<feature type="domain" description="Protein kinase" evidence="18">
    <location>
        <begin position="465"/>
        <end position="721"/>
    </location>
</feature>
<evidence type="ECO:0000313" key="20">
    <source>
        <dbReference type="Proteomes" id="UP001161247"/>
    </source>
</evidence>
<dbReference type="InterPro" id="IPR011009">
    <property type="entry name" value="Kinase-like_dom_sf"/>
</dbReference>
<dbReference type="SMART" id="SM00220">
    <property type="entry name" value="S_TKc"/>
    <property type="match status" value="1"/>
</dbReference>
<evidence type="ECO:0000256" key="3">
    <source>
        <dbReference type="ARBA" id="ARBA00012513"/>
    </source>
</evidence>
<evidence type="ECO:0000256" key="16">
    <source>
        <dbReference type="PROSITE-ProRule" id="PRU10141"/>
    </source>
</evidence>
<dbReference type="InterPro" id="IPR001245">
    <property type="entry name" value="Ser-Thr/Tyr_kinase_cat_dom"/>
</dbReference>
<dbReference type="CDD" id="cd13999">
    <property type="entry name" value="STKc_MAP3K-like"/>
    <property type="match status" value="1"/>
</dbReference>
<evidence type="ECO:0000256" key="8">
    <source>
        <dbReference type="ARBA" id="ARBA00022741"/>
    </source>
</evidence>
<evidence type="ECO:0000256" key="2">
    <source>
        <dbReference type="ARBA" id="ARBA00010507"/>
    </source>
</evidence>